<comment type="caution">
    <text evidence="2">The sequence shown here is derived from an EMBL/GenBank/DDBJ whole genome shotgun (WGS) entry which is preliminary data.</text>
</comment>
<feature type="region of interest" description="Disordered" evidence="1">
    <location>
        <begin position="96"/>
        <end position="118"/>
    </location>
</feature>
<gene>
    <name evidence="2" type="ORF">PENPOL_c002G04714</name>
</gene>
<keyword evidence="3" id="KW-1185">Reference proteome</keyword>
<feature type="compositionally biased region" description="Low complexity" evidence="1">
    <location>
        <begin position="188"/>
        <end position="197"/>
    </location>
</feature>
<accession>A0A1V6NYL7</accession>
<feature type="region of interest" description="Disordered" evidence="1">
    <location>
        <begin position="131"/>
        <end position="253"/>
    </location>
</feature>
<dbReference type="Proteomes" id="UP000191408">
    <property type="component" value="Unassembled WGS sequence"/>
</dbReference>
<evidence type="ECO:0000256" key="1">
    <source>
        <dbReference type="SAM" id="MobiDB-lite"/>
    </source>
</evidence>
<evidence type="ECO:0000313" key="3">
    <source>
        <dbReference type="Proteomes" id="UP000191408"/>
    </source>
</evidence>
<dbReference type="STRING" id="60169.A0A1V6NYL7"/>
<reference evidence="3" key="1">
    <citation type="journal article" date="2017" name="Nat. Microbiol.">
        <title>Global analysis of biosynthetic gene clusters reveals vast potential of secondary metabolite production in Penicillium species.</title>
        <authorList>
            <person name="Nielsen J.C."/>
            <person name="Grijseels S."/>
            <person name="Prigent S."/>
            <person name="Ji B."/>
            <person name="Dainat J."/>
            <person name="Nielsen K.F."/>
            <person name="Frisvad J.C."/>
            <person name="Workman M."/>
            <person name="Nielsen J."/>
        </authorList>
    </citation>
    <scope>NUCLEOTIDE SEQUENCE [LARGE SCALE GENOMIC DNA]</scope>
    <source>
        <strain evidence="3">IBT 4502</strain>
    </source>
</reference>
<dbReference type="EMBL" id="MDYM01000002">
    <property type="protein sequence ID" value="OQD69825.1"/>
    <property type="molecule type" value="Genomic_DNA"/>
</dbReference>
<proteinExistence type="predicted"/>
<dbReference type="OrthoDB" id="4838614at2759"/>
<name>A0A1V6NYL7_PENPO</name>
<protein>
    <submittedName>
        <fullName evidence="2">Uncharacterized protein</fullName>
    </submittedName>
</protein>
<feature type="compositionally biased region" description="Polar residues" evidence="1">
    <location>
        <begin position="163"/>
        <end position="173"/>
    </location>
</feature>
<evidence type="ECO:0000313" key="2">
    <source>
        <dbReference type="EMBL" id="OQD69825.1"/>
    </source>
</evidence>
<dbReference type="AlphaFoldDB" id="A0A1V6NYL7"/>
<sequence length="403" mass="45767">MSERHYCCREETLPPFSFFICQVSLLMQLTKRGTFNSILLEEELVVWAQWHTVLRYLDSVISQLRSLICTLLSETSLTSLHIIYMTLSINIDPSPHVSDSSYSDDEGSSSVHIPTASELRSHPYQNYDEWAHLPYPDGSKPSDSASRPTLRTPYRSRPPHGSRSASGRPTSRQMVPEHQSLAPRSRRQQSSDSPDSADFPDEYPPNFGRNGRRNWQQPMPFMDGYAPNQCSGPSKTPYPSAPPFQRQSGEMPRTKTVPPDFILRAGDQAKDVTVHLDLDAAVDINPDLECLSRLNRLGNFKEASRLFEERLVIHVDFFPVVAEYADLLLEQGSFGQLHDFLSTRLKDPRVEYSDEEVQLMRLLRCLAEMYTRGALIPALEMAVEVLGLWEKESKDDPPGPNRL</sequence>
<organism evidence="2 3">
    <name type="scientific">Penicillium polonicum</name>
    <dbReference type="NCBI Taxonomy" id="60169"/>
    <lineage>
        <taxon>Eukaryota</taxon>
        <taxon>Fungi</taxon>
        <taxon>Dikarya</taxon>
        <taxon>Ascomycota</taxon>
        <taxon>Pezizomycotina</taxon>
        <taxon>Eurotiomycetes</taxon>
        <taxon>Eurotiomycetidae</taxon>
        <taxon>Eurotiales</taxon>
        <taxon>Aspergillaceae</taxon>
        <taxon>Penicillium</taxon>
    </lineage>
</organism>